<keyword evidence="4" id="KW-0804">Transcription</keyword>
<evidence type="ECO:0000256" key="4">
    <source>
        <dbReference type="ARBA" id="ARBA00023163"/>
    </source>
</evidence>
<dbReference type="SUPFAM" id="SSF46785">
    <property type="entry name" value="Winged helix' DNA-binding domain"/>
    <property type="match status" value="1"/>
</dbReference>
<proteinExistence type="inferred from homology"/>
<comment type="caution">
    <text evidence="6">The sequence shown here is derived from an EMBL/GenBank/DDBJ whole genome shotgun (WGS) entry which is preliminary data.</text>
</comment>
<evidence type="ECO:0000259" key="5">
    <source>
        <dbReference type="PROSITE" id="PS50931"/>
    </source>
</evidence>
<dbReference type="PANTHER" id="PTHR30427:SF1">
    <property type="entry name" value="TRANSCRIPTIONAL ACTIVATOR PROTEIN LYSR"/>
    <property type="match status" value="1"/>
</dbReference>
<evidence type="ECO:0000313" key="6">
    <source>
        <dbReference type="EMBL" id="GAA0615739.1"/>
    </source>
</evidence>
<evidence type="ECO:0000256" key="3">
    <source>
        <dbReference type="ARBA" id="ARBA00023125"/>
    </source>
</evidence>
<organism evidence="6 7">
    <name type="scientific">Paenochrobactrum glaciei</name>
    <dbReference type="NCBI Taxonomy" id="486407"/>
    <lineage>
        <taxon>Bacteria</taxon>
        <taxon>Pseudomonadati</taxon>
        <taxon>Pseudomonadota</taxon>
        <taxon>Alphaproteobacteria</taxon>
        <taxon>Hyphomicrobiales</taxon>
        <taxon>Brucellaceae</taxon>
        <taxon>Paenochrobactrum</taxon>
    </lineage>
</organism>
<dbReference type="SUPFAM" id="SSF53850">
    <property type="entry name" value="Periplasmic binding protein-like II"/>
    <property type="match status" value="1"/>
</dbReference>
<dbReference type="Gene3D" id="1.10.10.10">
    <property type="entry name" value="Winged helix-like DNA-binding domain superfamily/Winged helix DNA-binding domain"/>
    <property type="match status" value="1"/>
</dbReference>
<name>A0ABP3RRM4_9HYPH</name>
<accession>A0ABP3RRM4</accession>
<keyword evidence="3" id="KW-0238">DNA-binding</keyword>
<dbReference type="Proteomes" id="UP001424441">
    <property type="component" value="Unassembled WGS sequence"/>
</dbReference>
<dbReference type="Pfam" id="PF00126">
    <property type="entry name" value="HTH_1"/>
    <property type="match status" value="1"/>
</dbReference>
<protein>
    <submittedName>
        <fullName evidence="6">LysR family transcriptional regulator</fullName>
    </submittedName>
</protein>
<evidence type="ECO:0000313" key="7">
    <source>
        <dbReference type="Proteomes" id="UP001424441"/>
    </source>
</evidence>
<dbReference type="InterPro" id="IPR005119">
    <property type="entry name" value="LysR_subst-bd"/>
</dbReference>
<dbReference type="PANTHER" id="PTHR30427">
    <property type="entry name" value="TRANSCRIPTIONAL ACTIVATOR PROTEIN LYSR"/>
    <property type="match status" value="1"/>
</dbReference>
<dbReference type="RefSeq" id="WP_343808350.1">
    <property type="nucleotide sequence ID" value="NZ_BAAADE010000019.1"/>
</dbReference>
<dbReference type="Gene3D" id="3.40.190.290">
    <property type="match status" value="1"/>
</dbReference>
<dbReference type="InterPro" id="IPR036390">
    <property type="entry name" value="WH_DNA-bd_sf"/>
</dbReference>
<dbReference type="InterPro" id="IPR036388">
    <property type="entry name" value="WH-like_DNA-bd_sf"/>
</dbReference>
<dbReference type="Pfam" id="PF03466">
    <property type="entry name" value="LysR_substrate"/>
    <property type="match status" value="1"/>
</dbReference>
<reference evidence="7" key="1">
    <citation type="journal article" date="2019" name="Int. J. Syst. Evol. Microbiol.">
        <title>The Global Catalogue of Microorganisms (GCM) 10K type strain sequencing project: providing services to taxonomists for standard genome sequencing and annotation.</title>
        <authorList>
            <consortium name="The Broad Institute Genomics Platform"/>
            <consortium name="The Broad Institute Genome Sequencing Center for Infectious Disease"/>
            <person name="Wu L."/>
            <person name="Ma J."/>
        </authorList>
    </citation>
    <scope>NUCLEOTIDE SEQUENCE [LARGE SCALE GENOMIC DNA]</scope>
    <source>
        <strain evidence="7">JCM 15115</strain>
    </source>
</reference>
<sequence length="321" mass="35509">MNLRDPLKFRHIEGFRAIMFTGTVTGAAAILNVTQPSISQLLKEIEEIVGCRLFHRNAGRLIPSKEAERLYQEIDRCYTGIDHINTFAKGLTTSRSEVLSIATIPSVALAFLPLALSQLHMKLENVQTKVIARHSNDAVKLVSSHKADIGFGTLPLNAPGIVCEKFSTHPLLCVMNVDDPLAKKQSIKISDLNGQNYIRSSPFEGVQDIMDKSFLEENCQPNLVSEITLSSLACGVANAGVGIAVVDHGAVAPYLKMPIAIRPLETEKASDYYAYWRRDNSASNTVSMFFDEMVESAKIFHENLRSVSNKFYGAEIKFMND</sequence>
<evidence type="ECO:0000256" key="2">
    <source>
        <dbReference type="ARBA" id="ARBA00023015"/>
    </source>
</evidence>
<keyword evidence="2" id="KW-0805">Transcription regulation</keyword>
<gene>
    <name evidence="6" type="ORF">GCM10008943_33370</name>
</gene>
<dbReference type="PRINTS" id="PR00039">
    <property type="entry name" value="HTHLYSR"/>
</dbReference>
<dbReference type="EMBL" id="BAAADE010000019">
    <property type="protein sequence ID" value="GAA0615739.1"/>
    <property type="molecule type" value="Genomic_DNA"/>
</dbReference>
<feature type="domain" description="HTH lysR-type" evidence="5">
    <location>
        <begin position="7"/>
        <end position="64"/>
    </location>
</feature>
<comment type="similarity">
    <text evidence="1">Belongs to the LysR transcriptional regulatory family.</text>
</comment>
<dbReference type="PROSITE" id="PS50931">
    <property type="entry name" value="HTH_LYSR"/>
    <property type="match status" value="1"/>
</dbReference>
<keyword evidence="7" id="KW-1185">Reference proteome</keyword>
<dbReference type="InterPro" id="IPR000847">
    <property type="entry name" value="LysR_HTH_N"/>
</dbReference>
<evidence type="ECO:0000256" key="1">
    <source>
        <dbReference type="ARBA" id="ARBA00009437"/>
    </source>
</evidence>